<feature type="transmembrane region" description="Helical" evidence="6">
    <location>
        <begin position="67"/>
        <end position="87"/>
    </location>
</feature>
<dbReference type="PANTHER" id="PTHR31465:SF8">
    <property type="entry name" value="DOMAIN PROTEIN, PUTATIVE (AFU_ORTHOLOGUE AFUA_6G14140)-RELATED"/>
    <property type="match status" value="1"/>
</dbReference>
<protein>
    <submittedName>
        <fullName evidence="7">RTA1 like protein</fullName>
    </submittedName>
</protein>
<dbReference type="AlphaFoldDB" id="A0AAN7CAZ3"/>
<keyword evidence="2 6" id="KW-0812">Transmembrane</keyword>
<evidence type="ECO:0000256" key="4">
    <source>
        <dbReference type="ARBA" id="ARBA00023136"/>
    </source>
</evidence>
<accession>A0AAN7CAZ3</accession>
<feature type="transmembrane region" description="Helical" evidence="6">
    <location>
        <begin position="233"/>
        <end position="254"/>
    </location>
</feature>
<evidence type="ECO:0000256" key="3">
    <source>
        <dbReference type="ARBA" id="ARBA00022989"/>
    </source>
</evidence>
<dbReference type="Pfam" id="PF04479">
    <property type="entry name" value="RTA1"/>
    <property type="match status" value="1"/>
</dbReference>
<dbReference type="InterPro" id="IPR007568">
    <property type="entry name" value="RTA1"/>
</dbReference>
<feature type="transmembrane region" description="Helical" evidence="6">
    <location>
        <begin position="177"/>
        <end position="201"/>
    </location>
</feature>
<evidence type="ECO:0000256" key="5">
    <source>
        <dbReference type="SAM" id="MobiDB-lite"/>
    </source>
</evidence>
<name>A0AAN7CAZ3_9PEZI</name>
<feature type="transmembrane region" description="Helical" evidence="6">
    <location>
        <begin position="274"/>
        <end position="295"/>
    </location>
</feature>
<dbReference type="EMBL" id="MU860105">
    <property type="protein sequence ID" value="KAK4238196.1"/>
    <property type="molecule type" value="Genomic_DNA"/>
</dbReference>
<reference evidence="7" key="1">
    <citation type="journal article" date="2023" name="Mol. Phylogenet. Evol.">
        <title>Genome-scale phylogeny and comparative genomics of the fungal order Sordariales.</title>
        <authorList>
            <person name="Hensen N."/>
            <person name="Bonometti L."/>
            <person name="Westerberg I."/>
            <person name="Brannstrom I.O."/>
            <person name="Guillou S."/>
            <person name="Cros-Aarteil S."/>
            <person name="Calhoun S."/>
            <person name="Haridas S."/>
            <person name="Kuo A."/>
            <person name="Mondo S."/>
            <person name="Pangilinan J."/>
            <person name="Riley R."/>
            <person name="LaButti K."/>
            <person name="Andreopoulos B."/>
            <person name="Lipzen A."/>
            <person name="Chen C."/>
            <person name="Yan M."/>
            <person name="Daum C."/>
            <person name="Ng V."/>
            <person name="Clum A."/>
            <person name="Steindorff A."/>
            <person name="Ohm R.A."/>
            <person name="Martin F."/>
            <person name="Silar P."/>
            <person name="Natvig D.O."/>
            <person name="Lalanne C."/>
            <person name="Gautier V."/>
            <person name="Ament-Velasquez S.L."/>
            <person name="Kruys A."/>
            <person name="Hutchinson M.I."/>
            <person name="Powell A.J."/>
            <person name="Barry K."/>
            <person name="Miller A.N."/>
            <person name="Grigoriev I.V."/>
            <person name="Debuchy R."/>
            <person name="Gladieux P."/>
            <person name="Hiltunen Thoren M."/>
            <person name="Johannesson H."/>
        </authorList>
    </citation>
    <scope>NUCLEOTIDE SEQUENCE</scope>
    <source>
        <strain evidence="7">CBS 532.94</strain>
    </source>
</reference>
<comment type="caution">
    <text evidence="7">The sequence shown here is derived from an EMBL/GenBank/DDBJ whole genome shotgun (WGS) entry which is preliminary data.</text>
</comment>
<feature type="transmembrane region" description="Helical" evidence="6">
    <location>
        <begin position="41"/>
        <end position="60"/>
    </location>
</feature>
<evidence type="ECO:0000256" key="6">
    <source>
        <dbReference type="SAM" id="Phobius"/>
    </source>
</evidence>
<keyword evidence="3 6" id="KW-1133">Transmembrane helix</keyword>
<feature type="transmembrane region" description="Helical" evidence="6">
    <location>
        <begin position="99"/>
        <end position="119"/>
    </location>
</feature>
<evidence type="ECO:0000313" key="8">
    <source>
        <dbReference type="Proteomes" id="UP001303760"/>
    </source>
</evidence>
<evidence type="ECO:0000313" key="7">
    <source>
        <dbReference type="EMBL" id="KAK4238196.1"/>
    </source>
</evidence>
<dbReference type="PANTHER" id="PTHR31465">
    <property type="entry name" value="PROTEIN RTA1-RELATED"/>
    <property type="match status" value="1"/>
</dbReference>
<proteinExistence type="predicted"/>
<reference evidence="7" key="2">
    <citation type="submission" date="2023-05" db="EMBL/GenBank/DDBJ databases">
        <authorList>
            <consortium name="Lawrence Berkeley National Laboratory"/>
            <person name="Steindorff A."/>
            <person name="Hensen N."/>
            <person name="Bonometti L."/>
            <person name="Westerberg I."/>
            <person name="Brannstrom I.O."/>
            <person name="Guillou S."/>
            <person name="Cros-Aarteil S."/>
            <person name="Calhoun S."/>
            <person name="Haridas S."/>
            <person name="Kuo A."/>
            <person name="Mondo S."/>
            <person name="Pangilinan J."/>
            <person name="Riley R."/>
            <person name="Labutti K."/>
            <person name="Andreopoulos B."/>
            <person name="Lipzen A."/>
            <person name="Chen C."/>
            <person name="Yanf M."/>
            <person name="Daum C."/>
            <person name="Ng V."/>
            <person name="Clum A."/>
            <person name="Ohm R."/>
            <person name="Martin F."/>
            <person name="Silar P."/>
            <person name="Natvig D."/>
            <person name="Lalanne C."/>
            <person name="Gautier V."/>
            <person name="Ament-Velasquez S.L."/>
            <person name="Kruys A."/>
            <person name="Hutchinson M.I."/>
            <person name="Powell A.J."/>
            <person name="Barry K."/>
            <person name="Miller A.N."/>
            <person name="Grigoriev I.V."/>
            <person name="Debuchy R."/>
            <person name="Gladieux P."/>
            <person name="Thoren M.H."/>
            <person name="Johannesson H."/>
        </authorList>
    </citation>
    <scope>NUCLEOTIDE SEQUENCE</scope>
    <source>
        <strain evidence="7">CBS 532.94</strain>
    </source>
</reference>
<gene>
    <name evidence="7" type="ORF">C8A03DRAFT_33802</name>
</gene>
<evidence type="ECO:0000256" key="1">
    <source>
        <dbReference type="ARBA" id="ARBA00004141"/>
    </source>
</evidence>
<dbReference type="GO" id="GO:0005886">
    <property type="term" value="C:plasma membrane"/>
    <property type="evidence" value="ECO:0007669"/>
    <property type="project" value="TreeGrafter"/>
</dbReference>
<organism evidence="7 8">
    <name type="scientific">Achaetomium macrosporum</name>
    <dbReference type="NCBI Taxonomy" id="79813"/>
    <lineage>
        <taxon>Eukaryota</taxon>
        <taxon>Fungi</taxon>
        <taxon>Dikarya</taxon>
        <taxon>Ascomycota</taxon>
        <taxon>Pezizomycotina</taxon>
        <taxon>Sordariomycetes</taxon>
        <taxon>Sordariomycetidae</taxon>
        <taxon>Sordariales</taxon>
        <taxon>Chaetomiaceae</taxon>
        <taxon>Achaetomium</taxon>
    </lineage>
</organism>
<sequence>MSTDSLPKGYRPSYAVCHEVSPICPVKATTLGYYPNEGLNIFFAVGYGLAAIVALSIGIWKRTWGFSIAVAAGCILECVGYIGRSLLASNPWNDGAFKMQIVAIILGPTLVCIGLYLTLKHAVNALNRSLSRIQPRVYPLFFVPADVSCLVIQAIGGGIAASAGGSNYTLLQHGNRTIMAGIVLQVVVLGFFGAMAADYLVRAGRYFRRGGNSNVAPEYQAGAALWADKKFRAFVWAMALAYAALLIRCVYRIAEMAGGWGNHIMQDEPSFVVLESFMVLIACALLAVFAPGIFFPQMSHSFGAGVEDEKRPQTESDSAGFEMERA</sequence>
<keyword evidence="8" id="KW-1185">Reference proteome</keyword>
<evidence type="ECO:0000256" key="2">
    <source>
        <dbReference type="ARBA" id="ARBA00022692"/>
    </source>
</evidence>
<keyword evidence="4 6" id="KW-0472">Membrane</keyword>
<dbReference type="Proteomes" id="UP001303760">
    <property type="component" value="Unassembled WGS sequence"/>
</dbReference>
<comment type="subcellular location">
    <subcellularLocation>
        <location evidence="1">Membrane</location>
        <topology evidence="1">Multi-pass membrane protein</topology>
    </subcellularLocation>
</comment>
<feature type="transmembrane region" description="Helical" evidence="6">
    <location>
        <begin position="140"/>
        <end position="165"/>
    </location>
</feature>
<feature type="region of interest" description="Disordered" evidence="5">
    <location>
        <begin position="306"/>
        <end position="326"/>
    </location>
</feature>
<dbReference type="GO" id="GO:0000324">
    <property type="term" value="C:fungal-type vacuole"/>
    <property type="evidence" value="ECO:0007669"/>
    <property type="project" value="TreeGrafter"/>
</dbReference>